<reference evidence="1 2" key="1">
    <citation type="submission" date="2024-02" db="EMBL/GenBank/DDBJ databases">
        <title>A chromosome-level genome assembly of Drosophila madeirensis, a fruit fly species endemic to Madeira island.</title>
        <authorList>
            <person name="Tomihara K."/>
            <person name="Llopart A."/>
            <person name="Yamamoto D."/>
        </authorList>
    </citation>
    <scope>NUCLEOTIDE SEQUENCE [LARGE SCALE GENOMIC DNA]</scope>
    <source>
        <strain evidence="1 2">RF1</strain>
    </source>
</reference>
<accession>A0AAU9F906</accession>
<sequence>MLKNSLVSVFIACLISATSLFYVAQAASLRNAQPRLTLSMASQSRSAMQSMREFALYMGPKGLPVEAEEQARQRAMDVPFLTAAQRQLLAEDEEFPLDLRSKLPEFQTKENAGIKCRRKIDGEAGDSGFEVCSATDEAAAAPSIVIHLVCSMLIVPLLI</sequence>
<dbReference type="AlphaFoldDB" id="A0AAU9F906"/>
<organism evidence="1 2">
    <name type="scientific">Drosophila madeirensis</name>
    <name type="common">Fruit fly</name>
    <dbReference type="NCBI Taxonomy" id="30013"/>
    <lineage>
        <taxon>Eukaryota</taxon>
        <taxon>Metazoa</taxon>
        <taxon>Ecdysozoa</taxon>
        <taxon>Arthropoda</taxon>
        <taxon>Hexapoda</taxon>
        <taxon>Insecta</taxon>
        <taxon>Pterygota</taxon>
        <taxon>Neoptera</taxon>
        <taxon>Endopterygota</taxon>
        <taxon>Diptera</taxon>
        <taxon>Brachycera</taxon>
        <taxon>Muscomorpha</taxon>
        <taxon>Ephydroidea</taxon>
        <taxon>Drosophilidae</taxon>
        <taxon>Drosophila</taxon>
        <taxon>Sophophora</taxon>
    </lineage>
</organism>
<proteinExistence type="predicted"/>
<protein>
    <submittedName>
        <fullName evidence="1">Uncharacterized protein</fullName>
    </submittedName>
</protein>
<name>A0AAU9F906_DROMD</name>
<evidence type="ECO:0000313" key="1">
    <source>
        <dbReference type="EMBL" id="BFF92162.1"/>
    </source>
</evidence>
<dbReference type="Proteomes" id="UP001500889">
    <property type="component" value="Chromosome O"/>
</dbReference>
<evidence type="ECO:0000313" key="2">
    <source>
        <dbReference type="Proteomes" id="UP001500889"/>
    </source>
</evidence>
<dbReference type="EMBL" id="AP029263">
    <property type="protein sequence ID" value="BFF92162.1"/>
    <property type="molecule type" value="Genomic_DNA"/>
</dbReference>
<keyword evidence="2" id="KW-1185">Reference proteome</keyword>
<gene>
    <name evidence="1" type="ORF">DMAD_10284</name>
</gene>